<accession>A0A5B7CIL9</accession>
<proteinExistence type="predicted"/>
<dbReference type="Proteomes" id="UP000324222">
    <property type="component" value="Unassembled WGS sequence"/>
</dbReference>
<sequence>MDTFDLSFIHWLERGQDTPEDSVRASPGVRHPVLVVTGLILQRPELRRVLLLMLLVVIHVEGGGGIHGGGVWRDEGEWRTAAGGVVASAG</sequence>
<comment type="caution">
    <text evidence="1">The sequence shown here is derived from an EMBL/GenBank/DDBJ whole genome shotgun (WGS) entry which is preliminary data.</text>
</comment>
<organism evidence="1 2">
    <name type="scientific">Portunus trituberculatus</name>
    <name type="common">Swimming crab</name>
    <name type="synonym">Neptunus trituberculatus</name>
    <dbReference type="NCBI Taxonomy" id="210409"/>
    <lineage>
        <taxon>Eukaryota</taxon>
        <taxon>Metazoa</taxon>
        <taxon>Ecdysozoa</taxon>
        <taxon>Arthropoda</taxon>
        <taxon>Crustacea</taxon>
        <taxon>Multicrustacea</taxon>
        <taxon>Malacostraca</taxon>
        <taxon>Eumalacostraca</taxon>
        <taxon>Eucarida</taxon>
        <taxon>Decapoda</taxon>
        <taxon>Pleocyemata</taxon>
        <taxon>Brachyura</taxon>
        <taxon>Eubrachyura</taxon>
        <taxon>Portunoidea</taxon>
        <taxon>Portunidae</taxon>
        <taxon>Portuninae</taxon>
        <taxon>Portunus</taxon>
    </lineage>
</organism>
<protein>
    <submittedName>
        <fullName evidence="1">Uncharacterized protein</fullName>
    </submittedName>
</protein>
<gene>
    <name evidence="1" type="ORF">E2C01_001999</name>
</gene>
<name>A0A5B7CIL9_PORTR</name>
<keyword evidence="2" id="KW-1185">Reference proteome</keyword>
<evidence type="ECO:0000313" key="1">
    <source>
        <dbReference type="EMBL" id="MPC09387.1"/>
    </source>
</evidence>
<reference evidence="1 2" key="1">
    <citation type="submission" date="2019-05" db="EMBL/GenBank/DDBJ databases">
        <title>Another draft genome of Portunus trituberculatus and its Hox gene families provides insights of decapod evolution.</title>
        <authorList>
            <person name="Jeong J.-H."/>
            <person name="Song I."/>
            <person name="Kim S."/>
            <person name="Choi T."/>
            <person name="Kim D."/>
            <person name="Ryu S."/>
            <person name="Kim W."/>
        </authorList>
    </citation>
    <scope>NUCLEOTIDE SEQUENCE [LARGE SCALE GENOMIC DNA]</scope>
    <source>
        <tissue evidence="1">Muscle</tissue>
    </source>
</reference>
<evidence type="ECO:0000313" key="2">
    <source>
        <dbReference type="Proteomes" id="UP000324222"/>
    </source>
</evidence>
<dbReference type="AlphaFoldDB" id="A0A5B7CIL9"/>
<dbReference type="EMBL" id="VSRR010000067">
    <property type="protein sequence ID" value="MPC09387.1"/>
    <property type="molecule type" value="Genomic_DNA"/>
</dbReference>